<evidence type="ECO:0000313" key="7">
    <source>
        <dbReference type="EMBL" id="CAB5003421.1"/>
    </source>
</evidence>
<dbReference type="AlphaFoldDB" id="A0A6J7KSY6"/>
<dbReference type="EMBL" id="CAFBPI010000001">
    <property type="protein sequence ID" value="CAB5003421.1"/>
    <property type="molecule type" value="Genomic_DNA"/>
</dbReference>
<accession>A0A6J7KSY6</accession>
<proteinExistence type="predicted"/>
<evidence type="ECO:0000313" key="4">
    <source>
        <dbReference type="EMBL" id="CAB4722159.1"/>
    </source>
</evidence>
<dbReference type="EMBL" id="CAEZYL010000029">
    <property type="protein sequence ID" value="CAB4722159.1"/>
    <property type="molecule type" value="Genomic_DNA"/>
</dbReference>
<gene>
    <name evidence="1" type="ORF">UFOPK1380_00305</name>
    <name evidence="2" type="ORF">UFOPK1778_00916</name>
    <name evidence="3" type="ORF">UFOPK1863_00623</name>
    <name evidence="4" type="ORF">UFOPK2689_00635</name>
    <name evidence="5" type="ORF">UFOPK3555_00580</name>
    <name evidence="6" type="ORF">UFOPK3874_00352</name>
    <name evidence="7" type="ORF">UFOPK4095_00014</name>
</gene>
<dbReference type="EMBL" id="CAFBNS010000041">
    <property type="protein sequence ID" value="CAB4958013.1"/>
    <property type="molecule type" value="Genomic_DNA"/>
</dbReference>
<evidence type="ECO:0000313" key="5">
    <source>
        <dbReference type="EMBL" id="CAB4894658.1"/>
    </source>
</evidence>
<dbReference type="EMBL" id="CAEZUY010000047">
    <property type="protein sequence ID" value="CAB4614547.1"/>
    <property type="molecule type" value="Genomic_DNA"/>
</dbReference>
<protein>
    <submittedName>
        <fullName evidence="6">Unannotated protein</fullName>
    </submittedName>
</protein>
<evidence type="ECO:0000313" key="6">
    <source>
        <dbReference type="EMBL" id="CAB4958013.1"/>
    </source>
</evidence>
<dbReference type="EMBL" id="CAEZUD010000051">
    <property type="protein sequence ID" value="CAB4595067.1"/>
    <property type="molecule type" value="Genomic_DNA"/>
</dbReference>
<evidence type="ECO:0000313" key="1">
    <source>
        <dbReference type="EMBL" id="CAB4531033.1"/>
    </source>
</evidence>
<name>A0A6J7KSY6_9ZZZZ</name>
<evidence type="ECO:0000313" key="3">
    <source>
        <dbReference type="EMBL" id="CAB4614547.1"/>
    </source>
</evidence>
<evidence type="ECO:0000313" key="2">
    <source>
        <dbReference type="EMBL" id="CAB4595067.1"/>
    </source>
</evidence>
<organism evidence="6">
    <name type="scientific">freshwater metagenome</name>
    <dbReference type="NCBI Taxonomy" id="449393"/>
    <lineage>
        <taxon>unclassified sequences</taxon>
        <taxon>metagenomes</taxon>
        <taxon>ecological metagenomes</taxon>
    </lineage>
</organism>
<dbReference type="EMBL" id="CAFBME010000047">
    <property type="protein sequence ID" value="CAB4894658.1"/>
    <property type="molecule type" value="Genomic_DNA"/>
</dbReference>
<reference evidence="6" key="1">
    <citation type="submission" date="2020-05" db="EMBL/GenBank/DDBJ databases">
        <authorList>
            <person name="Chiriac C."/>
            <person name="Salcher M."/>
            <person name="Ghai R."/>
            <person name="Kavagutti S V."/>
        </authorList>
    </citation>
    <scope>NUCLEOTIDE SEQUENCE</scope>
</reference>
<sequence length="243" mass="26428">MAIHKKRFFRFLRTIGLIALVVGSVYGLGWSNLISVKSIAYSGTSHAAVLESALQSKGVALEIGMPLARVDVRAIGRIAEEVGWIADSKISRNWWNGKVGIAISERIPVAAFADVNGSLKYFDAQGTFFSSPGEYAANGEVKPLPIITFSANSAEARKAAAEWVASMPTQYLATMTSIWVNNPERIVMKAVDPALANKTITVIWGGVRDMPLKVKVLRALLLRPENKTHHLFDLSAPLAPITR</sequence>
<dbReference type="EMBL" id="CAEZSC010000010">
    <property type="protein sequence ID" value="CAB4531033.1"/>
    <property type="molecule type" value="Genomic_DNA"/>
</dbReference>